<keyword evidence="1" id="KW-0812">Transmembrane</keyword>
<name>A0A1Y6F469_9SPHN</name>
<dbReference type="AlphaFoldDB" id="A0A1Y6F469"/>
<dbReference type="EMBL" id="FXWG01000002">
    <property type="protein sequence ID" value="SMQ69675.1"/>
    <property type="molecule type" value="Genomic_DNA"/>
</dbReference>
<keyword evidence="3" id="KW-1185">Reference proteome</keyword>
<evidence type="ECO:0008006" key="4">
    <source>
        <dbReference type="Google" id="ProtNLM"/>
    </source>
</evidence>
<feature type="transmembrane region" description="Helical" evidence="1">
    <location>
        <begin position="36"/>
        <end position="60"/>
    </location>
</feature>
<evidence type="ECO:0000313" key="3">
    <source>
        <dbReference type="Proteomes" id="UP000194420"/>
    </source>
</evidence>
<dbReference type="Proteomes" id="UP000194420">
    <property type="component" value="Unassembled WGS sequence"/>
</dbReference>
<feature type="transmembrane region" description="Helical" evidence="1">
    <location>
        <begin position="6"/>
        <end position="24"/>
    </location>
</feature>
<evidence type="ECO:0000256" key="1">
    <source>
        <dbReference type="SAM" id="Phobius"/>
    </source>
</evidence>
<feature type="transmembrane region" description="Helical" evidence="1">
    <location>
        <begin position="184"/>
        <end position="204"/>
    </location>
</feature>
<evidence type="ECO:0000313" key="2">
    <source>
        <dbReference type="EMBL" id="SMQ69675.1"/>
    </source>
</evidence>
<dbReference type="RefSeq" id="WP_143256003.1">
    <property type="nucleotide sequence ID" value="NZ_FXWG01000002.1"/>
</dbReference>
<keyword evidence="1" id="KW-0472">Membrane</keyword>
<feature type="transmembrane region" description="Helical" evidence="1">
    <location>
        <begin position="133"/>
        <end position="150"/>
    </location>
</feature>
<dbReference type="OrthoDB" id="7605514at2"/>
<sequence>MKRLIYFLGTILFITSLVFVGLYLRENWSGTIQIPLTSLAISSVLYSLTHFTTSLSWMSILRATGNELPFKSGIAINMVSQAAKYIPGNFAHHLGRAFLAKEIGLPLKVSAYVLPIEIGCVCFASLLVGGFLFSYWISIACFAALAALLLTGYRKYVFPILSLAFGLLLAGISLAILVDEPRAIAAYSIAWLIGFLLPGAPAGIGVREVALVALLEKSISPEILASAIIVHRLLTAAVDGLIAAIAYFVTLASIQRRAAKKEPTIGK</sequence>
<gene>
    <name evidence="2" type="ORF">SAMN06297468_1862</name>
</gene>
<feature type="transmembrane region" description="Helical" evidence="1">
    <location>
        <begin position="224"/>
        <end position="251"/>
    </location>
</feature>
<feature type="transmembrane region" description="Helical" evidence="1">
    <location>
        <begin position="156"/>
        <end position="177"/>
    </location>
</feature>
<reference evidence="3" key="1">
    <citation type="submission" date="2017-04" db="EMBL/GenBank/DDBJ databases">
        <authorList>
            <person name="Varghese N."/>
            <person name="Submissions S."/>
        </authorList>
    </citation>
    <scope>NUCLEOTIDE SEQUENCE [LARGE SCALE GENOMIC DNA]</scope>
</reference>
<proteinExistence type="predicted"/>
<keyword evidence="1" id="KW-1133">Transmembrane helix</keyword>
<protein>
    <recommendedName>
        <fullName evidence="4">Lysylphosphatidylglycerol synthase TM region</fullName>
    </recommendedName>
</protein>
<accession>A0A1Y6F469</accession>
<organism evidence="2 3">
    <name type="scientific">Altererythrobacter xiamenensis</name>
    <dbReference type="NCBI Taxonomy" id="1316679"/>
    <lineage>
        <taxon>Bacteria</taxon>
        <taxon>Pseudomonadati</taxon>
        <taxon>Pseudomonadota</taxon>
        <taxon>Alphaproteobacteria</taxon>
        <taxon>Sphingomonadales</taxon>
        <taxon>Erythrobacteraceae</taxon>
        <taxon>Altererythrobacter</taxon>
    </lineage>
</organism>